<dbReference type="AlphaFoldDB" id="V5I8S8"/>
<evidence type="ECO:0000313" key="1">
    <source>
        <dbReference type="EMBL" id="JAB64306.1"/>
    </source>
</evidence>
<protein>
    <recommendedName>
        <fullName evidence="2">DUF4371 domain-containing protein</fullName>
    </recommendedName>
</protein>
<dbReference type="PANTHER" id="PTHR45749">
    <property type="match status" value="1"/>
</dbReference>
<organism evidence="1">
    <name type="scientific">Anoplophora glabripennis</name>
    <name type="common">Asian longhorn beetle</name>
    <name type="synonym">Anoplophora nobilis</name>
    <dbReference type="NCBI Taxonomy" id="217634"/>
    <lineage>
        <taxon>Eukaryota</taxon>
        <taxon>Metazoa</taxon>
        <taxon>Ecdysozoa</taxon>
        <taxon>Arthropoda</taxon>
        <taxon>Hexapoda</taxon>
        <taxon>Insecta</taxon>
        <taxon>Pterygota</taxon>
        <taxon>Neoptera</taxon>
        <taxon>Endopterygota</taxon>
        <taxon>Coleoptera</taxon>
        <taxon>Polyphaga</taxon>
        <taxon>Cucujiformia</taxon>
        <taxon>Chrysomeloidea</taxon>
        <taxon>Cerambycidae</taxon>
        <taxon>Lamiinae</taxon>
        <taxon>Lamiini</taxon>
        <taxon>Anoplophora</taxon>
    </lineage>
</organism>
<reference evidence="1" key="1">
    <citation type="submission" date="2013-07" db="EMBL/GenBank/DDBJ databases">
        <title>Midgut Transcriptome Profiling of Anoplphora glabripennis, a Lignocellulose Degrading, Wood-Boring Cerambycid.</title>
        <authorList>
            <person name="Scully E.D."/>
            <person name="Hoover K."/>
            <person name="Carlson J.E."/>
            <person name="Tien M."/>
            <person name="Geib S.M."/>
        </authorList>
    </citation>
    <scope>NUCLEOTIDE SEQUENCE</scope>
</reference>
<dbReference type="EMBL" id="GALX01004160">
    <property type="protein sequence ID" value="JAB64306.1"/>
    <property type="molecule type" value="Transcribed_RNA"/>
</dbReference>
<accession>V5I8S8</accession>
<evidence type="ECO:0008006" key="2">
    <source>
        <dbReference type="Google" id="ProtNLM"/>
    </source>
</evidence>
<proteinExistence type="predicted"/>
<sequence>MVLVFRYELNGNVFERFWGFSNPEGQNADQLSECILRQLVEPVLQNCPNKLIAQTYDGAAVMRRHLGGVNVKIREKYKNAHYIFCTARLINLINYTATQKKKSSLYFSGDICYL</sequence>
<name>V5I8S8_ANOGL</name>
<dbReference type="PANTHER" id="PTHR45749:SF28">
    <property type="entry name" value="ZINC FINGER MYM-TYPE PROTEIN 1-LIKE-RELATED"/>
    <property type="match status" value="1"/>
</dbReference>